<dbReference type="Pfam" id="PF24869">
    <property type="entry name" value="DUF7734"/>
    <property type="match status" value="1"/>
</dbReference>
<feature type="domain" description="DUF7734" evidence="1">
    <location>
        <begin position="7"/>
        <end position="94"/>
    </location>
</feature>
<dbReference type="InterPro" id="IPR056636">
    <property type="entry name" value="DUF7734"/>
</dbReference>
<reference evidence="2" key="1">
    <citation type="submission" date="2021-02" db="EMBL/GenBank/DDBJ databases">
        <title>Metagenome analyses of Stigonema ocellatum DSM 106950, Chlorogloea purpurea SAG 13.99 and Gomphosphaeria aponina DSM 107014.</title>
        <authorList>
            <person name="Marter P."/>
            <person name="Huang S."/>
        </authorList>
    </citation>
    <scope>NUCLEOTIDE SEQUENCE</scope>
    <source>
        <strain evidence="2">JP213</strain>
    </source>
</reference>
<gene>
    <name evidence="2" type="ORF">DSM107014_16810</name>
</gene>
<sequence length="99" mass="10932">MAKSIGKRLEDYTIKCPQEVLLVTTETEGEEDQIVIFKGFSSSLMGSTSFDPDVPVLSDSGKIIKIDIVASPYNPDEPRFLRQGLSEDDMEHLLLSIGV</sequence>
<dbReference type="PANTHER" id="PTHR36729:SF2">
    <property type="entry name" value="EXPRESSED PROTEIN"/>
    <property type="match status" value="1"/>
</dbReference>
<evidence type="ECO:0000313" key="3">
    <source>
        <dbReference type="Proteomes" id="UP000767446"/>
    </source>
</evidence>
<proteinExistence type="predicted"/>
<protein>
    <recommendedName>
        <fullName evidence="1">DUF7734 domain-containing protein</fullName>
    </recommendedName>
</protein>
<dbReference type="Proteomes" id="UP000767446">
    <property type="component" value="Unassembled WGS sequence"/>
</dbReference>
<evidence type="ECO:0000313" key="2">
    <source>
        <dbReference type="EMBL" id="MBR8829530.1"/>
    </source>
</evidence>
<name>A0A941GWV7_9CHRO</name>
<dbReference type="AlphaFoldDB" id="A0A941GWV7"/>
<organism evidence="2 3">
    <name type="scientific">Gomphosphaeria aponina SAG 52.96 = DSM 107014</name>
    <dbReference type="NCBI Taxonomy" id="1521640"/>
    <lineage>
        <taxon>Bacteria</taxon>
        <taxon>Bacillati</taxon>
        <taxon>Cyanobacteriota</taxon>
        <taxon>Cyanophyceae</taxon>
        <taxon>Oscillatoriophycideae</taxon>
        <taxon>Chroococcales</taxon>
        <taxon>Gomphosphaeriaceae</taxon>
        <taxon>Gomphosphaeria</taxon>
    </lineage>
</organism>
<dbReference type="EMBL" id="JADQBC010000143">
    <property type="protein sequence ID" value="MBR8829530.1"/>
    <property type="molecule type" value="Genomic_DNA"/>
</dbReference>
<dbReference type="PANTHER" id="PTHR36729">
    <property type="entry name" value="EXPRESSED PROTEIN"/>
    <property type="match status" value="1"/>
</dbReference>
<comment type="caution">
    <text evidence="2">The sequence shown here is derived from an EMBL/GenBank/DDBJ whole genome shotgun (WGS) entry which is preliminary data.</text>
</comment>
<evidence type="ECO:0000259" key="1">
    <source>
        <dbReference type="Pfam" id="PF24869"/>
    </source>
</evidence>
<accession>A0A941GWV7</accession>